<dbReference type="RefSeq" id="WP_144229160.1">
    <property type="nucleotide sequence ID" value="NZ_CBCRVV010000046.1"/>
</dbReference>
<dbReference type="SUPFAM" id="SSF46785">
    <property type="entry name" value="Winged helix' DNA-binding domain"/>
    <property type="match status" value="1"/>
</dbReference>
<sequence length="117" mass="12541">MSAPLTVEAKIRMNSGRRFAFGPGKADLLARIDATGSISEAAKTMEMSYMRAWQIVKSLDGAFAEPLVLKSRGGKAKGGATLSETGREVLRLYREMETAAQSACEKSGARIADLLKS</sequence>
<evidence type="ECO:0000313" key="2">
    <source>
        <dbReference type="Proteomes" id="UP000315648"/>
    </source>
</evidence>
<dbReference type="OrthoDB" id="285216at2"/>
<name>A0A556QQA5_9BACT</name>
<reference evidence="1 2" key="1">
    <citation type="submission" date="2019-07" db="EMBL/GenBank/DDBJ databases">
        <title>Description of 53C-WASEF.</title>
        <authorList>
            <person name="Pitt A."/>
            <person name="Hahn M.W."/>
        </authorList>
    </citation>
    <scope>NUCLEOTIDE SEQUENCE [LARGE SCALE GENOMIC DNA]</scope>
    <source>
        <strain evidence="1 2">53C-WASEF</strain>
    </source>
</reference>
<dbReference type="InterPro" id="IPR036388">
    <property type="entry name" value="WH-like_DNA-bd_sf"/>
</dbReference>
<dbReference type="InterPro" id="IPR036390">
    <property type="entry name" value="WH_DNA-bd_sf"/>
</dbReference>
<dbReference type="Proteomes" id="UP000315648">
    <property type="component" value="Unassembled WGS sequence"/>
</dbReference>
<keyword evidence="2" id="KW-1185">Reference proteome</keyword>
<comment type="caution">
    <text evidence="1">The sequence shown here is derived from an EMBL/GenBank/DDBJ whole genome shotgun (WGS) entry which is preliminary data.</text>
</comment>
<proteinExistence type="predicted"/>
<dbReference type="AlphaFoldDB" id="A0A556QQA5"/>
<dbReference type="EMBL" id="VMBG01000001">
    <property type="protein sequence ID" value="TSJ78819.1"/>
    <property type="molecule type" value="Genomic_DNA"/>
</dbReference>
<dbReference type="InterPro" id="IPR051815">
    <property type="entry name" value="Molybdate_resp_trans_reg"/>
</dbReference>
<gene>
    <name evidence="1" type="ORF">FPL22_05790</name>
</gene>
<dbReference type="PANTHER" id="PTHR30432:SF1">
    <property type="entry name" value="DNA-BINDING TRANSCRIPTIONAL DUAL REGULATOR MODE"/>
    <property type="match status" value="1"/>
</dbReference>
<evidence type="ECO:0000313" key="1">
    <source>
        <dbReference type="EMBL" id="TSJ78819.1"/>
    </source>
</evidence>
<organism evidence="1 2">
    <name type="scientific">Rariglobus hedericola</name>
    <dbReference type="NCBI Taxonomy" id="2597822"/>
    <lineage>
        <taxon>Bacteria</taxon>
        <taxon>Pseudomonadati</taxon>
        <taxon>Verrucomicrobiota</taxon>
        <taxon>Opitutia</taxon>
        <taxon>Opitutales</taxon>
        <taxon>Opitutaceae</taxon>
        <taxon>Rariglobus</taxon>
    </lineage>
</organism>
<dbReference type="Gene3D" id="1.10.10.10">
    <property type="entry name" value="Winged helix-like DNA-binding domain superfamily/Winged helix DNA-binding domain"/>
    <property type="match status" value="1"/>
</dbReference>
<protein>
    <submittedName>
        <fullName evidence="1">LysR family transcriptional regulator</fullName>
    </submittedName>
</protein>
<accession>A0A556QQA5</accession>
<dbReference type="PANTHER" id="PTHR30432">
    <property type="entry name" value="TRANSCRIPTIONAL REGULATOR MODE"/>
    <property type="match status" value="1"/>
</dbReference>